<dbReference type="RefSeq" id="WP_132647508.1">
    <property type="nucleotide sequence ID" value="NZ_CP181386.1"/>
</dbReference>
<keyword evidence="2 3" id="KW-0378">Hydrolase</keyword>
<dbReference type="CDD" id="cd04678">
    <property type="entry name" value="NUDIX_MTH2_Nudt15"/>
    <property type="match status" value="1"/>
</dbReference>
<dbReference type="FunFam" id="3.90.79.10:FF:000060">
    <property type="entry name" value="Nudix hydrolase 1"/>
    <property type="match status" value="1"/>
</dbReference>
<dbReference type="Proteomes" id="UP000295106">
    <property type="component" value="Unassembled WGS sequence"/>
</dbReference>
<sequence length="140" mass="15252">MNTPRQEAPRVGVGVIVVRDGLVLLGRRLGAHGLGTWAPPGGHLEFGETPEDCARRELQEETGLVAREVLAATWVNNVFADVGRHYVTLITVVPAADGEPRAMEPERCAEWRWFSWDALPQPLFAPAASVHASGWRPPGV</sequence>
<comment type="caution">
    <text evidence="5">The sequence shown here is derived from an EMBL/GenBank/DDBJ whole genome shotgun (WGS) entry which is preliminary data.</text>
</comment>
<name>A0A4R2M4E0_RUBGE</name>
<gene>
    <name evidence="5" type="ORF">EV684_10754</name>
</gene>
<evidence type="ECO:0000313" key="5">
    <source>
        <dbReference type="EMBL" id="TCP02049.1"/>
    </source>
</evidence>
<comment type="similarity">
    <text evidence="3">Belongs to the Nudix hydrolase family.</text>
</comment>
<dbReference type="PRINTS" id="PR00502">
    <property type="entry name" value="NUDIXFAMILY"/>
</dbReference>
<dbReference type="InterPro" id="IPR015797">
    <property type="entry name" value="NUDIX_hydrolase-like_dom_sf"/>
</dbReference>
<proteinExistence type="inferred from homology"/>
<dbReference type="PANTHER" id="PTHR16099">
    <property type="entry name" value="8-OXO-DGTP DIPHOSPHATES NUDT15"/>
    <property type="match status" value="1"/>
</dbReference>
<evidence type="ECO:0000256" key="2">
    <source>
        <dbReference type="ARBA" id="ARBA00022801"/>
    </source>
</evidence>
<dbReference type="PROSITE" id="PS00893">
    <property type="entry name" value="NUDIX_BOX"/>
    <property type="match status" value="1"/>
</dbReference>
<accession>A0A4R2M4E0</accession>
<dbReference type="OrthoDB" id="9804442at2"/>
<organism evidence="5 6">
    <name type="scientific">Rubrivivax gelatinosus</name>
    <name type="common">Rhodocyclus gelatinosus</name>
    <name type="synonym">Rhodopseudomonas gelatinosa</name>
    <dbReference type="NCBI Taxonomy" id="28068"/>
    <lineage>
        <taxon>Bacteria</taxon>
        <taxon>Pseudomonadati</taxon>
        <taxon>Pseudomonadota</taxon>
        <taxon>Betaproteobacteria</taxon>
        <taxon>Burkholderiales</taxon>
        <taxon>Sphaerotilaceae</taxon>
        <taxon>Rubrivivax</taxon>
    </lineage>
</organism>
<dbReference type="SUPFAM" id="SSF55811">
    <property type="entry name" value="Nudix"/>
    <property type="match status" value="1"/>
</dbReference>
<evidence type="ECO:0000313" key="6">
    <source>
        <dbReference type="Proteomes" id="UP000295106"/>
    </source>
</evidence>
<dbReference type="PANTHER" id="PTHR16099:SF5">
    <property type="entry name" value="NUCLEOTIDE TRIPHOSPHATE DIPHOSPHATASE NUDT15"/>
    <property type="match status" value="1"/>
</dbReference>
<evidence type="ECO:0000256" key="1">
    <source>
        <dbReference type="ARBA" id="ARBA00001946"/>
    </source>
</evidence>
<evidence type="ECO:0000256" key="3">
    <source>
        <dbReference type="RuleBase" id="RU003476"/>
    </source>
</evidence>
<dbReference type="InterPro" id="IPR000086">
    <property type="entry name" value="NUDIX_hydrolase_dom"/>
</dbReference>
<dbReference type="EMBL" id="SLXD01000007">
    <property type="protein sequence ID" value="TCP02049.1"/>
    <property type="molecule type" value="Genomic_DNA"/>
</dbReference>
<dbReference type="InterPro" id="IPR020476">
    <property type="entry name" value="Nudix_hydrolase"/>
</dbReference>
<reference evidence="5 6" key="1">
    <citation type="submission" date="2019-03" db="EMBL/GenBank/DDBJ databases">
        <title>Genomic Encyclopedia of Type Strains, Phase IV (KMG-IV): sequencing the most valuable type-strain genomes for metagenomic binning, comparative biology and taxonomic classification.</title>
        <authorList>
            <person name="Goeker M."/>
        </authorList>
    </citation>
    <scope>NUCLEOTIDE SEQUENCE [LARGE SCALE GENOMIC DNA]</scope>
    <source>
        <strain evidence="5 6">DSM 1709</strain>
    </source>
</reference>
<dbReference type="Pfam" id="PF00293">
    <property type="entry name" value="NUDIX"/>
    <property type="match status" value="1"/>
</dbReference>
<dbReference type="InterPro" id="IPR020084">
    <property type="entry name" value="NUDIX_hydrolase_CS"/>
</dbReference>
<protein>
    <submittedName>
        <fullName evidence="5">8-oxo-dGTP diphosphatase</fullName>
    </submittedName>
</protein>
<evidence type="ECO:0000259" key="4">
    <source>
        <dbReference type="PROSITE" id="PS51462"/>
    </source>
</evidence>
<dbReference type="PROSITE" id="PS51462">
    <property type="entry name" value="NUDIX"/>
    <property type="match status" value="1"/>
</dbReference>
<dbReference type="AlphaFoldDB" id="A0A4R2M4E0"/>
<comment type="cofactor">
    <cofactor evidence="1">
        <name>Mg(2+)</name>
        <dbReference type="ChEBI" id="CHEBI:18420"/>
    </cofactor>
</comment>
<dbReference type="GO" id="GO:0016787">
    <property type="term" value="F:hydrolase activity"/>
    <property type="evidence" value="ECO:0007669"/>
    <property type="project" value="UniProtKB-KW"/>
</dbReference>
<dbReference type="Gene3D" id="3.90.79.10">
    <property type="entry name" value="Nucleoside Triphosphate Pyrophosphohydrolase"/>
    <property type="match status" value="1"/>
</dbReference>
<feature type="domain" description="Nudix hydrolase" evidence="4">
    <location>
        <begin position="8"/>
        <end position="137"/>
    </location>
</feature>
<dbReference type="GeneID" id="99686339"/>